<evidence type="ECO:0000256" key="1">
    <source>
        <dbReference type="ARBA" id="ARBA00093462"/>
    </source>
</evidence>
<dbReference type="OrthoDB" id="9770238at2"/>
<dbReference type="PANTHER" id="PTHR37293:SF6">
    <property type="entry name" value="DNA REPLICATION PROTEIN DNAD"/>
    <property type="match status" value="1"/>
</dbReference>
<gene>
    <name evidence="4" type="ORF">GKZ89_01855</name>
</gene>
<dbReference type="EMBL" id="WMIB01000001">
    <property type="protein sequence ID" value="MTH52133.1"/>
    <property type="molecule type" value="Genomic_DNA"/>
</dbReference>
<sequence>MKKEQFISMQMEGSVSLPAVLLLNYPKLGLLEPEMILLLQVQLFIQQGNPFPTPDELSGRMSSSSPDCSMMLRGLIQRGFLKIEEQEVGYEKYTLEPLWDKLFRFLTVPEQQECEPEITDESLYTVFEQEFGRPLSPFECETLGIWMDQDHHDHEIIKAALRESVISGKLNFRYIDRILFEWKRKGIKTIEQAKQSSRQFRYAQGKSKPAADAASEPYQRKVPFYNWLEN</sequence>
<accession>A0A7X2S2S6</accession>
<dbReference type="AlphaFoldDB" id="A0A7X2S2S6"/>
<dbReference type="Proteomes" id="UP000434639">
    <property type="component" value="Unassembled WGS sequence"/>
</dbReference>
<keyword evidence="5" id="KW-1185">Reference proteome</keyword>
<reference evidence="4 5" key="1">
    <citation type="journal article" date="2017" name="Int. J. Syst. Evol. Microbiol.">
        <title>Bacillus mangrovi sp. nov., isolated from a sediment sample from a mangrove forest.</title>
        <authorList>
            <person name="Gupta V."/>
            <person name="Singh P.K."/>
            <person name="Korpole S."/>
            <person name="Tanuku N.R.S."/>
            <person name="Pinnaka A.K."/>
        </authorList>
    </citation>
    <scope>NUCLEOTIDE SEQUENCE [LARGE SCALE GENOMIC DNA]</scope>
    <source>
        <strain evidence="4 5">KCTC 33872</strain>
    </source>
</reference>
<evidence type="ECO:0000259" key="2">
    <source>
        <dbReference type="Pfam" id="PF07261"/>
    </source>
</evidence>
<name>A0A7X2S2S6_9BACI</name>
<dbReference type="InterPro" id="IPR053843">
    <property type="entry name" value="DnaD_N"/>
</dbReference>
<dbReference type="Gene3D" id="1.10.10.630">
    <property type="entry name" value="DnaD domain-like"/>
    <property type="match status" value="1"/>
</dbReference>
<comment type="caution">
    <text evidence="4">The sequence shown here is derived from an EMBL/GenBank/DDBJ whole genome shotgun (WGS) entry which is preliminary data.</text>
</comment>
<dbReference type="Pfam" id="PF21984">
    <property type="entry name" value="DnaD_N"/>
    <property type="match status" value="1"/>
</dbReference>
<dbReference type="InterPro" id="IPR006343">
    <property type="entry name" value="DnaB/C_C"/>
</dbReference>
<evidence type="ECO:0000313" key="4">
    <source>
        <dbReference type="EMBL" id="MTH52133.1"/>
    </source>
</evidence>
<evidence type="ECO:0000313" key="5">
    <source>
        <dbReference type="Proteomes" id="UP000434639"/>
    </source>
</evidence>
<dbReference type="RefSeq" id="WP_155110666.1">
    <property type="nucleotide sequence ID" value="NZ_WMIB01000001.1"/>
</dbReference>
<proteinExistence type="inferred from homology"/>
<feature type="domain" description="DnaB/C C-terminal" evidence="2">
    <location>
        <begin position="125"/>
        <end position="196"/>
    </location>
</feature>
<feature type="domain" description="DnaD N-terminal" evidence="3">
    <location>
        <begin position="18"/>
        <end position="112"/>
    </location>
</feature>
<dbReference type="InterPro" id="IPR034829">
    <property type="entry name" value="DnaD-like_sf"/>
</dbReference>
<dbReference type="SUPFAM" id="SSF158499">
    <property type="entry name" value="DnaD domain-like"/>
    <property type="match status" value="1"/>
</dbReference>
<evidence type="ECO:0000259" key="3">
    <source>
        <dbReference type="Pfam" id="PF21984"/>
    </source>
</evidence>
<dbReference type="InterPro" id="IPR053162">
    <property type="entry name" value="DnaD"/>
</dbReference>
<dbReference type="InterPro" id="IPR036388">
    <property type="entry name" value="WH-like_DNA-bd_sf"/>
</dbReference>
<protein>
    <submittedName>
        <fullName evidence="4">DnaD domain protein</fullName>
    </submittedName>
</protein>
<comment type="similarity">
    <text evidence="1">Belongs to the DnaB/DnaD family.</text>
</comment>
<dbReference type="Gene3D" id="1.10.10.10">
    <property type="entry name" value="Winged helix-like DNA-binding domain superfamily/Winged helix DNA-binding domain"/>
    <property type="match status" value="1"/>
</dbReference>
<organism evidence="4 5">
    <name type="scientific">Metabacillus mangrovi</name>
    <dbReference type="NCBI Taxonomy" id="1491830"/>
    <lineage>
        <taxon>Bacteria</taxon>
        <taxon>Bacillati</taxon>
        <taxon>Bacillota</taxon>
        <taxon>Bacilli</taxon>
        <taxon>Bacillales</taxon>
        <taxon>Bacillaceae</taxon>
        <taxon>Metabacillus</taxon>
    </lineage>
</organism>
<dbReference type="NCBIfam" id="TIGR01446">
    <property type="entry name" value="DnaD_dom"/>
    <property type="match status" value="1"/>
</dbReference>
<dbReference type="PANTHER" id="PTHR37293">
    <property type="entry name" value="PHAGE REPLICATION PROTEIN-RELATED"/>
    <property type="match status" value="1"/>
</dbReference>
<dbReference type="Pfam" id="PF07261">
    <property type="entry name" value="DnaB_2"/>
    <property type="match status" value="1"/>
</dbReference>